<keyword evidence="2" id="KW-1133">Transmembrane helix</keyword>
<gene>
    <name evidence="3" type="ORF">Dda_3184</name>
</gene>
<evidence type="ECO:0000313" key="3">
    <source>
        <dbReference type="EMBL" id="KAJ6262376.1"/>
    </source>
</evidence>
<protein>
    <recommendedName>
        <fullName evidence="5">MARVEL domain-containing protein</fullName>
    </recommendedName>
</protein>
<evidence type="ECO:0000256" key="1">
    <source>
        <dbReference type="SAM" id="MobiDB-lite"/>
    </source>
</evidence>
<proteinExistence type="predicted"/>
<dbReference type="PANTHER" id="PTHR37451">
    <property type="entry name" value="MARVEL DOMAIN"/>
    <property type="match status" value="1"/>
</dbReference>
<dbReference type="AlphaFoldDB" id="A0AAD6NK42"/>
<name>A0AAD6NK42_DREDA</name>
<dbReference type="Proteomes" id="UP001221413">
    <property type="component" value="Unassembled WGS sequence"/>
</dbReference>
<feature type="compositionally biased region" description="Basic and acidic residues" evidence="1">
    <location>
        <begin position="631"/>
        <end position="641"/>
    </location>
</feature>
<sequence>MLAGPIGGAPPVQYTNAAPAAAPPGTMAADSKKLMTTERPAYPEWVRFLPPVILLFTVGVLAMVAYVVHTTDTGQDSLGFNLFACAWGLLVTPFIIVATFTHPRLHYTYLILVLALFSCIWWLTAFAYLASDTKKVMDVIKLIESYASLYGSSSSIFKRAAMALPGHIAMDFAKIDGLLAAAKDGGLVKRASYGSVSGILQEYYKEFQTLKTVSKVMAGAAGLGAIIWILWVVFTVMFIIGLARGSRSSPGVAGTYEPKIEQQQQFQPQYQPTATQLGQPPVYPTMPPPAAMDSSSYAPVKSEGFAPSQPTIIPVDPRAQEQFITPPPPPSQAATPAPGTMYVNPQFGAGQGHGHSETQVPDRGYTVSPLSEISEMPGSVAAQRVEMPGHQPALCNADAPPEADGAEGLQRAGADEARDDPVDVHPAKVPPLPRPAFKFPPAVRIVIMIPADSRRWAIVAWRCGSRRRRESKWDFDVASRFVSRPRFGGVTVYDTTLPLVLIEWGEREFMDDSVERWVWSRGAVVAVSAAISNPLLLPSLLSSAESIVRKPAARSAMMASRGSMSPVILPSAGSANNNARKASLWSLDSVLCATVLRKSSASMTPSSCDGDDIFTRRRVPSATRAATERSVAVREGSRACKWESGTTGGRARRKERTSARASRERPRPTRVAGSGEKMRARRKATAGSTSVGTSSSSPGQLVTLSRVVTIGGPLFEDVRRGEDVEADLRRCSWASGFLRGEFLFATRLAAVSLSDILLHGDGVDRCDK</sequence>
<reference evidence="3" key="1">
    <citation type="submission" date="2023-01" db="EMBL/GenBank/DDBJ databases">
        <title>The chitinases involved in constricting ring structure development in the nematode-trapping fungus Drechslerella dactyloides.</title>
        <authorList>
            <person name="Wang R."/>
            <person name="Zhang L."/>
            <person name="Tang P."/>
            <person name="Li S."/>
            <person name="Liang L."/>
        </authorList>
    </citation>
    <scope>NUCLEOTIDE SEQUENCE</scope>
    <source>
        <strain evidence="3">YMF1.00031</strain>
    </source>
</reference>
<feature type="region of interest" description="Disordered" evidence="1">
    <location>
        <begin position="396"/>
        <end position="429"/>
    </location>
</feature>
<feature type="transmembrane region" description="Helical" evidence="2">
    <location>
        <begin position="80"/>
        <end position="101"/>
    </location>
</feature>
<feature type="transmembrane region" description="Helical" evidence="2">
    <location>
        <begin position="216"/>
        <end position="240"/>
    </location>
</feature>
<keyword evidence="4" id="KW-1185">Reference proteome</keyword>
<organism evidence="3 4">
    <name type="scientific">Drechslerella dactyloides</name>
    <name type="common">Nematode-trapping fungus</name>
    <name type="synonym">Arthrobotrys dactyloides</name>
    <dbReference type="NCBI Taxonomy" id="74499"/>
    <lineage>
        <taxon>Eukaryota</taxon>
        <taxon>Fungi</taxon>
        <taxon>Dikarya</taxon>
        <taxon>Ascomycota</taxon>
        <taxon>Pezizomycotina</taxon>
        <taxon>Orbiliomycetes</taxon>
        <taxon>Orbiliales</taxon>
        <taxon>Orbiliaceae</taxon>
        <taxon>Drechslerella</taxon>
    </lineage>
</organism>
<evidence type="ECO:0000313" key="4">
    <source>
        <dbReference type="Proteomes" id="UP001221413"/>
    </source>
</evidence>
<feature type="transmembrane region" description="Helical" evidence="2">
    <location>
        <begin position="48"/>
        <end position="68"/>
    </location>
</feature>
<keyword evidence="2" id="KW-0472">Membrane</keyword>
<comment type="caution">
    <text evidence="3">The sequence shown here is derived from an EMBL/GenBank/DDBJ whole genome shotgun (WGS) entry which is preliminary data.</text>
</comment>
<dbReference type="EMBL" id="JAQGDS010000003">
    <property type="protein sequence ID" value="KAJ6262376.1"/>
    <property type="molecule type" value="Genomic_DNA"/>
</dbReference>
<feature type="compositionally biased region" description="Low complexity" evidence="1">
    <location>
        <begin position="685"/>
        <end position="697"/>
    </location>
</feature>
<evidence type="ECO:0008006" key="5">
    <source>
        <dbReference type="Google" id="ProtNLM"/>
    </source>
</evidence>
<feature type="compositionally biased region" description="Basic and acidic residues" evidence="1">
    <location>
        <begin position="413"/>
        <end position="426"/>
    </location>
</feature>
<dbReference type="PANTHER" id="PTHR37451:SF1">
    <property type="entry name" value="MARVEL DOMAIN-CONTAINING PROTEIN"/>
    <property type="match status" value="1"/>
</dbReference>
<feature type="transmembrane region" description="Helical" evidence="2">
    <location>
        <begin position="107"/>
        <end position="130"/>
    </location>
</feature>
<feature type="compositionally biased region" description="Basic and acidic residues" evidence="1">
    <location>
        <begin position="656"/>
        <end position="667"/>
    </location>
</feature>
<accession>A0AAD6NK42</accession>
<feature type="region of interest" description="Disordered" evidence="1">
    <location>
        <begin position="619"/>
        <end position="698"/>
    </location>
</feature>
<evidence type="ECO:0000256" key="2">
    <source>
        <dbReference type="SAM" id="Phobius"/>
    </source>
</evidence>
<keyword evidence="2" id="KW-0812">Transmembrane</keyword>